<feature type="signal peptide" evidence="1">
    <location>
        <begin position="1"/>
        <end position="22"/>
    </location>
</feature>
<keyword evidence="3" id="KW-0378">Hydrolase</keyword>
<keyword evidence="4" id="KW-1185">Reference proteome</keyword>
<protein>
    <submittedName>
        <fullName evidence="3">Predicted protease with the C-terminal PDZ domain</fullName>
    </submittedName>
</protein>
<dbReference type="SUPFAM" id="SSF55486">
    <property type="entry name" value="Metalloproteases ('zincins'), catalytic domain"/>
    <property type="match status" value="1"/>
</dbReference>
<sequence length="495" mass="55652" precursor="true">MSIKLAKCPPHCLVAIALFVLADARAQSVATVRLQVEPSVGVRVVGESARAVTDWSFRQARAGIGGIAERVGGFRLRSDDGEEIGARRLAAGEYRAERPARRFEYEVRLKPMGPPENAAHLSWLTAEHGLLILDDLLPTNIERAKIDLSLPIGWQVFSTERERDGAFEVERVREAVFVLGVGERLVERRVKGMRLSLVIAGTWPFRDDELADQLARVIEAQEKAFGARPRANALVSVAPFPAADSAQRWSAETLGGTVIFLARADRSPLVLPSFAVSLAHELFHLWVPNGLGLTGEYAWFYEGFTLYQAMRIAQRVELLTFQDYLRALERAYNAYLSSGDDGRQSLVEASKRRWAGTNALLYNKGMLIAFLYDLMLRQRTKNRLTLDELYRRLFRRYGMEEASGTAADGNEAALEILRVDGMMADIVARFIERPAVISLAELVAPFGLRTEAMNGRVRLMLSDELSSSQRELWRELGYNPRADVSPRKRERRREF</sequence>
<evidence type="ECO:0000256" key="1">
    <source>
        <dbReference type="SAM" id="SignalP"/>
    </source>
</evidence>
<dbReference type="AlphaFoldDB" id="A0A0B6WZI5"/>
<evidence type="ECO:0000259" key="2">
    <source>
        <dbReference type="Pfam" id="PF05299"/>
    </source>
</evidence>
<dbReference type="GO" id="GO:0008233">
    <property type="term" value="F:peptidase activity"/>
    <property type="evidence" value="ECO:0007669"/>
    <property type="project" value="UniProtKB-KW"/>
</dbReference>
<reference evidence="3 4" key="1">
    <citation type="submission" date="2013-12" db="EMBL/GenBank/DDBJ databases">
        <authorList>
            <person name="Stott M."/>
        </authorList>
    </citation>
    <scope>NUCLEOTIDE SEQUENCE [LARGE SCALE GENOMIC DNA]</scope>
    <source>
        <strain evidence="3 4">K22</strain>
    </source>
</reference>
<dbReference type="Proteomes" id="UP000031518">
    <property type="component" value="Unassembled WGS sequence"/>
</dbReference>
<gene>
    <name evidence="3" type="ORF">PYK22_02113</name>
</gene>
<reference evidence="3 4" key="2">
    <citation type="submission" date="2015-01" db="EMBL/GenBank/DDBJ databases">
        <title>Complete genome sequence of Pyrinomonas methylaliphatogenes type strain K22T.</title>
        <authorList>
            <person name="Lee K.C.Y."/>
            <person name="Power J.F."/>
            <person name="Dunfield P.F."/>
            <person name="Morgan X.C."/>
            <person name="Huttenhower C."/>
            <person name="Stott M.B."/>
        </authorList>
    </citation>
    <scope>NUCLEOTIDE SEQUENCE [LARGE SCALE GENOMIC DNA]</scope>
    <source>
        <strain evidence="3 4">K22</strain>
    </source>
</reference>
<accession>A0A0B6WZI5</accession>
<dbReference type="InterPro" id="IPR007963">
    <property type="entry name" value="Peptidase_M61_catalytic"/>
</dbReference>
<feature type="domain" description="Peptidase M61 catalytic" evidence="2">
    <location>
        <begin position="297"/>
        <end position="356"/>
    </location>
</feature>
<dbReference type="Pfam" id="PF05299">
    <property type="entry name" value="Peptidase_M61"/>
    <property type="match status" value="1"/>
</dbReference>
<dbReference type="OrthoDB" id="9778516at2"/>
<dbReference type="STRING" id="454194.PYK22_02113"/>
<organism evidence="3 4">
    <name type="scientific">Pyrinomonas methylaliphatogenes</name>
    <dbReference type="NCBI Taxonomy" id="454194"/>
    <lineage>
        <taxon>Bacteria</taxon>
        <taxon>Pseudomonadati</taxon>
        <taxon>Acidobacteriota</taxon>
        <taxon>Blastocatellia</taxon>
        <taxon>Blastocatellales</taxon>
        <taxon>Pyrinomonadaceae</taxon>
        <taxon>Pyrinomonas</taxon>
    </lineage>
</organism>
<dbReference type="EMBL" id="CBXV010000007">
    <property type="protein sequence ID" value="CDM66102.1"/>
    <property type="molecule type" value="Genomic_DNA"/>
</dbReference>
<keyword evidence="3" id="KW-0645">Protease</keyword>
<proteinExistence type="predicted"/>
<feature type="chain" id="PRO_5002110410" evidence="1">
    <location>
        <begin position="23"/>
        <end position="495"/>
    </location>
</feature>
<dbReference type="GO" id="GO:0006508">
    <property type="term" value="P:proteolysis"/>
    <property type="evidence" value="ECO:0007669"/>
    <property type="project" value="UniProtKB-KW"/>
</dbReference>
<keyword evidence="1" id="KW-0732">Signal</keyword>
<evidence type="ECO:0000313" key="4">
    <source>
        <dbReference type="Proteomes" id="UP000031518"/>
    </source>
</evidence>
<dbReference type="Gene3D" id="1.10.390.10">
    <property type="entry name" value="Neutral Protease Domain 2"/>
    <property type="match status" value="2"/>
</dbReference>
<name>A0A0B6WZI5_9BACT</name>
<evidence type="ECO:0000313" key="3">
    <source>
        <dbReference type="EMBL" id="CDM66102.1"/>
    </source>
</evidence>
<dbReference type="InterPro" id="IPR027268">
    <property type="entry name" value="Peptidase_M4/M1_CTD_sf"/>
</dbReference>